<evidence type="ECO:0000259" key="2">
    <source>
        <dbReference type="Pfam" id="PF13439"/>
    </source>
</evidence>
<dbReference type="InterPro" id="IPR001296">
    <property type="entry name" value="Glyco_trans_1"/>
</dbReference>
<feature type="domain" description="Glycosyltransferase subfamily 4-like N-terminal" evidence="2">
    <location>
        <begin position="15"/>
        <end position="173"/>
    </location>
</feature>
<dbReference type="PANTHER" id="PTHR45947">
    <property type="entry name" value="SULFOQUINOVOSYL TRANSFERASE SQD2"/>
    <property type="match status" value="1"/>
</dbReference>
<dbReference type="PANTHER" id="PTHR45947:SF3">
    <property type="entry name" value="SULFOQUINOVOSYL TRANSFERASE SQD2"/>
    <property type="match status" value="1"/>
</dbReference>
<feature type="domain" description="Glycosyl transferase family 1" evidence="1">
    <location>
        <begin position="185"/>
        <end position="310"/>
    </location>
</feature>
<dbReference type="Pfam" id="PF13439">
    <property type="entry name" value="Glyco_transf_4"/>
    <property type="match status" value="1"/>
</dbReference>
<reference evidence="3 4" key="1">
    <citation type="submission" date="2018-08" db="EMBL/GenBank/DDBJ databases">
        <title>A genome reference for cultivated species of the human gut microbiota.</title>
        <authorList>
            <person name="Zou Y."/>
            <person name="Xue W."/>
            <person name="Luo G."/>
        </authorList>
    </citation>
    <scope>NUCLEOTIDE SEQUENCE [LARGE SCALE GENOMIC DNA]</scope>
    <source>
        <strain evidence="3 4">AM40-15AC</strain>
    </source>
</reference>
<dbReference type="InterPro" id="IPR028098">
    <property type="entry name" value="Glyco_trans_4-like_N"/>
</dbReference>
<keyword evidence="3" id="KW-0808">Transferase</keyword>
<dbReference type="Proteomes" id="UP000284883">
    <property type="component" value="Unassembled WGS sequence"/>
</dbReference>
<sequence>MLRVLQVIGKMDRAGAESLLMNLYRYIDKSKVQFDFLVFSYEEGDYDKEILRMGGKIYRMPSLRFYNYMDLSRRLKKFFGEHSYKIVHGHMGSLAPMYLHWAKKNGAYTIAHSHATNSDVLLERWIYWFLSHRVVNVADYFFACSEQAGKDRFGEKIVEQSNFEVLKNSIETEKFRYTQERHEALKSKYNLEDKMVLGHVGRFTEAKNHKFLLEIFEKISEKTDRAVLLLVGRGELENAVREQIKEQKLEDKVIFMGVRDDIPDMMNLFDVFVFTSVYEGLGNVCIEAQAAGLPCFVSSAIQDEAILTKNVWRYSLNLSAEKWAAEILKRLEIFERKDTTKEVVEAGYDAAHTAKLLENFYCRHER</sequence>
<protein>
    <submittedName>
        <fullName evidence="3">Glycosyltransferase family 1 protein</fullName>
    </submittedName>
</protein>
<dbReference type="InterPro" id="IPR050194">
    <property type="entry name" value="Glycosyltransferase_grp1"/>
</dbReference>
<dbReference type="GO" id="GO:0016757">
    <property type="term" value="F:glycosyltransferase activity"/>
    <property type="evidence" value="ECO:0007669"/>
    <property type="project" value="TreeGrafter"/>
</dbReference>
<dbReference type="RefSeq" id="WP_117682533.1">
    <property type="nucleotide sequence ID" value="NZ_QSGQ01000001.1"/>
</dbReference>
<comment type="caution">
    <text evidence="3">The sequence shown here is derived from an EMBL/GenBank/DDBJ whole genome shotgun (WGS) entry which is preliminary data.</text>
</comment>
<dbReference type="Gene3D" id="3.40.50.2000">
    <property type="entry name" value="Glycogen Phosphorylase B"/>
    <property type="match status" value="2"/>
</dbReference>
<accession>A0A413W8E1</accession>
<organism evidence="3 4">
    <name type="scientific">Dorea formicigenerans</name>
    <dbReference type="NCBI Taxonomy" id="39486"/>
    <lineage>
        <taxon>Bacteria</taxon>
        <taxon>Bacillati</taxon>
        <taxon>Bacillota</taxon>
        <taxon>Clostridia</taxon>
        <taxon>Lachnospirales</taxon>
        <taxon>Lachnospiraceae</taxon>
        <taxon>Dorea</taxon>
    </lineage>
</organism>
<name>A0A413W8E1_9FIRM</name>
<dbReference type="SUPFAM" id="SSF53756">
    <property type="entry name" value="UDP-Glycosyltransferase/glycogen phosphorylase"/>
    <property type="match status" value="1"/>
</dbReference>
<proteinExistence type="predicted"/>
<evidence type="ECO:0000259" key="1">
    <source>
        <dbReference type="Pfam" id="PF00534"/>
    </source>
</evidence>
<dbReference type="EMBL" id="QSGQ01000001">
    <property type="protein sequence ID" value="RHB42485.1"/>
    <property type="molecule type" value="Genomic_DNA"/>
</dbReference>
<dbReference type="AlphaFoldDB" id="A0A413W8E1"/>
<gene>
    <name evidence="3" type="ORF">DW885_00170</name>
</gene>
<evidence type="ECO:0000313" key="3">
    <source>
        <dbReference type="EMBL" id="RHB42485.1"/>
    </source>
</evidence>
<evidence type="ECO:0000313" key="4">
    <source>
        <dbReference type="Proteomes" id="UP000284883"/>
    </source>
</evidence>
<dbReference type="CDD" id="cd03812">
    <property type="entry name" value="GT4_CapH-like"/>
    <property type="match status" value="1"/>
</dbReference>
<dbReference type="Pfam" id="PF00534">
    <property type="entry name" value="Glycos_transf_1"/>
    <property type="match status" value="1"/>
</dbReference>